<reference evidence="6" key="1">
    <citation type="submission" date="2020-02" db="EMBL/GenBank/DDBJ databases">
        <authorList>
            <person name="Meier V. D."/>
        </authorList>
    </citation>
    <scope>NUCLEOTIDE SEQUENCE</scope>
    <source>
        <strain evidence="6">AVDCRST_MAG18</strain>
    </source>
</reference>
<evidence type="ECO:0000313" key="6">
    <source>
        <dbReference type="EMBL" id="CAA9577078.1"/>
    </source>
</evidence>
<dbReference type="EMBL" id="CADCWN010000207">
    <property type="protein sequence ID" value="CAA9577078.1"/>
    <property type="molecule type" value="Genomic_DNA"/>
</dbReference>
<keyword evidence="3" id="KW-0687">Ribonucleoprotein</keyword>
<organism evidence="6">
    <name type="scientific">uncultured Thermomicrobiales bacterium</name>
    <dbReference type="NCBI Taxonomy" id="1645740"/>
    <lineage>
        <taxon>Bacteria</taxon>
        <taxon>Pseudomonadati</taxon>
        <taxon>Thermomicrobiota</taxon>
        <taxon>Thermomicrobia</taxon>
        <taxon>Thermomicrobiales</taxon>
        <taxon>environmental samples</taxon>
    </lineage>
</organism>
<feature type="compositionally biased region" description="Basic and acidic residues" evidence="5">
    <location>
        <begin position="42"/>
        <end position="51"/>
    </location>
</feature>
<dbReference type="GO" id="GO:0003735">
    <property type="term" value="F:structural constituent of ribosome"/>
    <property type="evidence" value="ECO:0007669"/>
    <property type="project" value="InterPro"/>
</dbReference>
<evidence type="ECO:0000256" key="4">
    <source>
        <dbReference type="ARBA" id="ARBA00035135"/>
    </source>
</evidence>
<evidence type="ECO:0000256" key="2">
    <source>
        <dbReference type="ARBA" id="ARBA00022980"/>
    </source>
</evidence>
<dbReference type="GO" id="GO:0006412">
    <property type="term" value="P:translation"/>
    <property type="evidence" value="ECO:0007669"/>
    <property type="project" value="InterPro"/>
</dbReference>
<evidence type="ECO:0000256" key="1">
    <source>
        <dbReference type="ARBA" id="ARBA00006640"/>
    </source>
</evidence>
<proteinExistence type="inferred from homology"/>
<dbReference type="GO" id="GO:1990904">
    <property type="term" value="C:ribonucleoprotein complex"/>
    <property type="evidence" value="ECO:0007669"/>
    <property type="project" value="UniProtKB-KW"/>
</dbReference>
<accession>A0A6J4VEM2</accession>
<feature type="region of interest" description="Disordered" evidence="5">
    <location>
        <begin position="34"/>
        <end position="70"/>
    </location>
</feature>
<sequence>MQVDQQPGESFEAMLRRFGRTIIKSGILGEAKRKRHYLSKGEASRAKVKASERKKRRKAAREAQRAAANR</sequence>
<dbReference type="NCBIfam" id="TIGR00030">
    <property type="entry name" value="S21p"/>
    <property type="match status" value="1"/>
</dbReference>
<dbReference type="Pfam" id="PF01165">
    <property type="entry name" value="Ribosomal_S21"/>
    <property type="match status" value="1"/>
</dbReference>
<protein>
    <recommendedName>
        <fullName evidence="4">Small ribosomal subunit protein bS21</fullName>
    </recommendedName>
</protein>
<comment type="similarity">
    <text evidence="1">Belongs to the bacterial ribosomal protein bS21 family.</text>
</comment>
<dbReference type="InterPro" id="IPR001911">
    <property type="entry name" value="Ribosomal_bS21"/>
</dbReference>
<dbReference type="AlphaFoldDB" id="A0A6J4VEM2"/>
<keyword evidence="2" id="KW-0689">Ribosomal protein</keyword>
<name>A0A6J4VEM2_9BACT</name>
<evidence type="ECO:0000256" key="3">
    <source>
        <dbReference type="ARBA" id="ARBA00023274"/>
    </source>
</evidence>
<dbReference type="GO" id="GO:0005840">
    <property type="term" value="C:ribosome"/>
    <property type="evidence" value="ECO:0007669"/>
    <property type="project" value="UniProtKB-KW"/>
</dbReference>
<evidence type="ECO:0000256" key="5">
    <source>
        <dbReference type="SAM" id="MobiDB-lite"/>
    </source>
</evidence>
<gene>
    <name evidence="6" type="ORF">AVDCRST_MAG18-2673</name>
</gene>